<dbReference type="STRING" id="240176.A8P9U4"/>
<dbReference type="OrthoDB" id="3333333at2759"/>
<proteinExistence type="predicted"/>
<sequence>MPPTDTVPKWAKGEHYGPVLSQTDLYLLNIPLELHPILQNTDPSFHLSFNLTNGEAAGFDPSNRDRSLPFTPRDQPATLPRVTQLIIITTWSPWCTIVTNDNGVTLGDVCVKLWTEYSQNTVTDAEFNSLPPRLQESVRRYAAANIATAAQSNQPWGGYYPPQAPPSQFKRYDWLRDRILFECLTKEGMDGYIRNRLGFTAPNIFVMELSA</sequence>
<organism evidence="2 3">
    <name type="scientific">Coprinopsis cinerea (strain Okayama-7 / 130 / ATCC MYA-4618 / FGSC 9003)</name>
    <name type="common">Inky cap fungus</name>
    <name type="synonym">Hormographiella aspergillata</name>
    <dbReference type="NCBI Taxonomy" id="240176"/>
    <lineage>
        <taxon>Eukaryota</taxon>
        <taxon>Fungi</taxon>
        <taxon>Dikarya</taxon>
        <taxon>Basidiomycota</taxon>
        <taxon>Agaricomycotina</taxon>
        <taxon>Agaricomycetes</taxon>
        <taxon>Agaricomycetidae</taxon>
        <taxon>Agaricales</taxon>
        <taxon>Agaricineae</taxon>
        <taxon>Psathyrellaceae</taxon>
        <taxon>Coprinopsis</taxon>
    </lineage>
</organism>
<dbReference type="OMA" id="TEISPWC"/>
<evidence type="ECO:0000313" key="2">
    <source>
        <dbReference type="EMBL" id="EAU81989.1"/>
    </source>
</evidence>
<protein>
    <recommendedName>
        <fullName evidence="1">DUF6699 domain-containing protein</fullName>
    </recommendedName>
</protein>
<dbReference type="InParanoid" id="A8P9U4"/>
<dbReference type="Pfam" id="PF20415">
    <property type="entry name" value="DUF6699"/>
    <property type="match status" value="1"/>
</dbReference>
<evidence type="ECO:0000313" key="3">
    <source>
        <dbReference type="Proteomes" id="UP000001861"/>
    </source>
</evidence>
<accession>A8P9U4</accession>
<feature type="domain" description="DUF6699" evidence="1">
    <location>
        <begin position="62"/>
        <end position="187"/>
    </location>
</feature>
<dbReference type="GeneID" id="6016462"/>
<name>A8P9U4_COPC7</name>
<comment type="caution">
    <text evidence="2">The sequence shown here is derived from an EMBL/GenBank/DDBJ whole genome shotgun (WGS) entry which is preliminary data.</text>
</comment>
<dbReference type="VEuPathDB" id="FungiDB:CC1G_09175"/>
<dbReference type="InterPro" id="IPR046522">
    <property type="entry name" value="DUF6699"/>
</dbReference>
<reference evidence="2 3" key="1">
    <citation type="journal article" date="2010" name="Proc. Natl. Acad. Sci. U.S.A.">
        <title>Insights into evolution of multicellular fungi from the assembled chromosomes of the mushroom Coprinopsis cinerea (Coprinus cinereus).</title>
        <authorList>
            <person name="Stajich J.E."/>
            <person name="Wilke S.K."/>
            <person name="Ahren D."/>
            <person name="Au C.H."/>
            <person name="Birren B.W."/>
            <person name="Borodovsky M."/>
            <person name="Burns C."/>
            <person name="Canback B."/>
            <person name="Casselton L.A."/>
            <person name="Cheng C.K."/>
            <person name="Deng J."/>
            <person name="Dietrich F.S."/>
            <person name="Fargo D.C."/>
            <person name="Farman M.L."/>
            <person name="Gathman A.C."/>
            <person name="Goldberg J."/>
            <person name="Guigo R."/>
            <person name="Hoegger P.J."/>
            <person name="Hooker J.B."/>
            <person name="Huggins A."/>
            <person name="James T.Y."/>
            <person name="Kamada T."/>
            <person name="Kilaru S."/>
            <person name="Kodira C."/>
            <person name="Kues U."/>
            <person name="Kupfer D."/>
            <person name="Kwan H.S."/>
            <person name="Lomsadze A."/>
            <person name="Li W."/>
            <person name="Lilly W.W."/>
            <person name="Ma L.J."/>
            <person name="Mackey A.J."/>
            <person name="Manning G."/>
            <person name="Martin F."/>
            <person name="Muraguchi H."/>
            <person name="Natvig D.O."/>
            <person name="Palmerini H."/>
            <person name="Ramesh M.A."/>
            <person name="Rehmeyer C.J."/>
            <person name="Roe B.A."/>
            <person name="Shenoy N."/>
            <person name="Stanke M."/>
            <person name="Ter-Hovhannisyan V."/>
            <person name="Tunlid A."/>
            <person name="Velagapudi R."/>
            <person name="Vision T.J."/>
            <person name="Zeng Q."/>
            <person name="Zolan M.E."/>
            <person name="Pukkila P.J."/>
        </authorList>
    </citation>
    <scope>NUCLEOTIDE SEQUENCE [LARGE SCALE GENOMIC DNA]</scope>
    <source>
        <strain evidence="3">Okayama-7 / 130 / ATCC MYA-4618 / FGSC 9003</strain>
    </source>
</reference>
<gene>
    <name evidence="2" type="ORF">CC1G_09175</name>
</gene>
<evidence type="ECO:0000259" key="1">
    <source>
        <dbReference type="Pfam" id="PF20415"/>
    </source>
</evidence>
<dbReference type="eggNOG" id="ENOG502SHDT">
    <property type="taxonomic scope" value="Eukaryota"/>
</dbReference>
<dbReference type="RefSeq" id="XP_001839841.1">
    <property type="nucleotide sequence ID" value="XM_001839789.1"/>
</dbReference>
<keyword evidence="3" id="KW-1185">Reference proteome</keyword>
<dbReference type="AlphaFoldDB" id="A8P9U4"/>
<dbReference type="EMBL" id="AACS02000002">
    <property type="protein sequence ID" value="EAU81989.1"/>
    <property type="molecule type" value="Genomic_DNA"/>
</dbReference>
<dbReference type="Proteomes" id="UP000001861">
    <property type="component" value="Unassembled WGS sequence"/>
</dbReference>
<dbReference type="KEGG" id="cci:CC1G_09175"/>